<organism evidence="4 5">
    <name type="scientific">Klenkia soli</name>
    <dbReference type="NCBI Taxonomy" id="1052260"/>
    <lineage>
        <taxon>Bacteria</taxon>
        <taxon>Bacillati</taxon>
        <taxon>Actinomycetota</taxon>
        <taxon>Actinomycetes</taxon>
        <taxon>Geodermatophilales</taxon>
        <taxon>Geodermatophilaceae</taxon>
        <taxon>Klenkia</taxon>
    </lineage>
</organism>
<keyword evidence="2" id="KW-0456">Lyase</keyword>
<keyword evidence="1" id="KW-0479">Metal-binding</keyword>
<dbReference type="InterPro" id="IPR050197">
    <property type="entry name" value="Aldolase_class_II_sugar_metab"/>
</dbReference>
<dbReference type="PANTHER" id="PTHR22789:SF0">
    <property type="entry name" value="3-OXO-TETRONATE 4-PHOSPHATE DECARBOXYLASE-RELATED"/>
    <property type="match status" value="1"/>
</dbReference>
<keyword evidence="5" id="KW-1185">Reference proteome</keyword>
<dbReference type="InterPro" id="IPR036409">
    <property type="entry name" value="Aldolase_II/adducin_N_sf"/>
</dbReference>
<dbReference type="GO" id="GO:0016832">
    <property type="term" value="F:aldehyde-lyase activity"/>
    <property type="evidence" value="ECO:0007669"/>
    <property type="project" value="TreeGrafter"/>
</dbReference>
<evidence type="ECO:0000259" key="3">
    <source>
        <dbReference type="SMART" id="SM01007"/>
    </source>
</evidence>
<dbReference type="AlphaFoldDB" id="A0A1H0Q965"/>
<name>A0A1H0Q965_9ACTN</name>
<dbReference type="STRING" id="1052260.SAMN05660199_03240"/>
<evidence type="ECO:0000313" key="5">
    <source>
        <dbReference type="Proteomes" id="UP000199088"/>
    </source>
</evidence>
<evidence type="ECO:0000256" key="2">
    <source>
        <dbReference type="ARBA" id="ARBA00023239"/>
    </source>
</evidence>
<feature type="domain" description="Class II aldolase/adducin N-terminal" evidence="3">
    <location>
        <begin position="10"/>
        <end position="189"/>
    </location>
</feature>
<dbReference type="SMART" id="SM01007">
    <property type="entry name" value="Aldolase_II"/>
    <property type="match status" value="1"/>
</dbReference>
<dbReference type="GO" id="GO:0019323">
    <property type="term" value="P:pentose catabolic process"/>
    <property type="evidence" value="ECO:0007669"/>
    <property type="project" value="TreeGrafter"/>
</dbReference>
<dbReference type="Gene3D" id="3.40.225.10">
    <property type="entry name" value="Class II aldolase/adducin N-terminal domain"/>
    <property type="match status" value="1"/>
</dbReference>
<dbReference type="GO" id="GO:0005829">
    <property type="term" value="C:cytosol"/>
    <property type="evidence" value="ECO:0007669"/>
    <property type="project" value="TreeGrafter"/>
</dbReference>
<dbReference type="GO" id="GO:0046872">
    <property type="term" value="F:metal ion binding"/>
    <property type="evidence" value="ECO:0007669"/>
    <property type="project" value="UniProtKB-KW"/>
</dbReference>
<sequence length="235" mass="24935">MSDPTDQLREDVATSCRVLAAAGQDDLIWGHSSARDPQGRGVWLKSAEWGLGEVTADRVHLVSPAGEVLAGDGPRHSEYPIHTEVMAARPDVGGVVHTHPPHAVALAATGQELRPVSHAANLFVPPGVPRFTDTADLVLTTELGQAVALALGEARAVFLVNHGIVAVGPDVRAATVAAVVLEQACRQQILTHTAGGWPTWSPPEESRAKREHVYNDRALGAVWDFLVRGLPPVRG</sequence>
<gene>
    <name evidence="4" type="ORF">SAMN05660199_03240</name>
</gene>
<dbReference type="RefSeq" id="WP_242654132.1">
    <property type="nucleotide sequence ID" value="NZ_FNIR01000010.1"/>
</dbReference>
<reference evidence="5" key="1">
    <citation type="submission" date="2016-10" db="EMBL/GenBank/DDBJ databases">
        <authorList>
            <person name="Varghese N."/>
            <person name="Submissions S."/>
        </authorList>
    </citation>
    <scope>NUCLEOTIDE SEQUENCE [LARGE SCALE GENOMIC DNA]</scope>
    <source>
        <strain evidence="5">DSM 45843</strain>
    </source>
</reference>
<dbReference type="InterPro" id="IPR001303">
    <property type="entry name" value="Aldolase_II/adducin_N"/>
</dbReference>
<evidence type="ECO:0000313" key="4">
    <source>
        <dbReference type="EMBL" id="SDP13219.1"/>
    </source>
</evidence>
<evidence type="ECO:0000256" key="1">
    <source>
        <dbReference type="ARBA" id="ARBA00022723"/>
    </source>
</evidence>
<dbReference type="Proteomes" id="UP000199088">
    <property type="component" value="Unassembled WGS sequence"/>
</dbReference>
<dbReference type="SUPFAM" id="SSF53639">
    <property type="entry name" value="AraD/HMP-PK domain-like"/>
    <property type="match status" value="1"/>
</dbReference>
<proteinExistence type="predicted"/>
<protein>
    <submittedName>
        <fullName evidence="4">L-fuculose-phosphate aldolase</fullName>
    </submittedName>
</protein>
<accession>A0A1H0Q965</accession>
<dbReference type="PANTHER" id="PTHR22789">
    <property type="entry name" value="FUCULOSE PHOSPHATE ALDOLASE"/>
    <property type="match status" value="1"/>
</dbReference>
<dbReference type="EMBL" id="FNIR01000010">
    <property type="protein sequence ID" value="SDP13219.1"/>
    <property type="molecule type" value="Genomic_DNA"/>
</dbReference>
<dbReference type="Pfam" id="PF00596">
    <property type="entry name" value="Aldolase_II"/>
    <property type="match status" value="1"/>
</dbReference>